<feature type="domain" description="UspA" evidence="3">
    <location>
        <begin position="3"/>
        <end position="146"/>
    </location>
</feature>
<dbReference type="OrthoDB" id="9792500at2"/>
<keyword evidence="5" id="KW-1185">Reference proteome</keyword>
<dbReference type="PIRSF" id="PIRSF006276">
    <property type="entry name" value="UspA"/>
    <property type="match status" value="1"/>
</dbReference>
<dbReference type="EMBL" id="NEGB01000005">
    <property type="protein sequence ID" value="OTG65059.1"/>
    <property type="molecule type" value="Genomic_DNA"/>
</dbReference>
<dbReference type="Pfam" id="PF00582">
    <property type="entry name" value="Usp"/>
    <property type="match status" value="1"/>
</dbReference>
<dbReference type="PANTHER" id="PTHR46268:SF15">
    <property type="entry name" value="UNIVERSAL STRESS PROTEIN HP_0031"/>
    <property type="match status" value="1"/>
</dbReference>
<proteinExistence type="inferred from homology"/>
<gene>
    <name evidence="4" type="ORF">B9T28_09705</name>
</gene>
<dbReference type="PANTHER" id="PTHR46268">
    <property type="entry name" value="STRESS RESPONSE PROTEIN NHAX"/>
    <property type="match status" value="1"/>
</dbReference>
<evidence type="ECO:0000256" key="1">
    <source>
        <dbReference type="ARBA" id="ARBA00008791"/>
    </source>
</evidence>
<evidence type="ECO:0000259" key="3">
    <source>
        <dbReference type="Pfam" id="PF00582"/>
    </source>
</evidence>
<keyword evidence="2" id="KW-0963">Cytoplasm</keyword>
<accession>A0A1Y3CDA7</accession>
<evidence type="ECO:0000313" key="5">
    <source>
        <dbReference type="Proteomes" id="UP000242765"/>
    </source>
</evidence>
<dbReference type="Proteomes" id="UP000242765">
    <property type="component" value="Unassembled WGS sequence"/>
</dbReference>
<comment type="similarity">
    <text evidence="1 2">Belongs to the universal stress protein A family.</text>
</comment>
<name>A0A1Y3CDA7_9GAMM</name>
<dbReference type="PRINTS" id="PR01438">
    <property type="entry name" value="UNVRSLSTRESS"/>
</dbReference>
<dbReference type="InterPro" id="IPR006016">
    <property type="entry name" value="UspA"/>
</dbReference>
<evidence type="ECO:0000256" key="2">
    <source>
        <dbReference type="PIRNR" id="PIRNR006276"/>
    </source>
</evidence>
<dbReference type="GO" id="GO:0005737">
    <property type="term" value="C:cytoplasm"/>
    <property type="evidence" value="ECO:0007669"/>
    <property type="project" value="UniProtKB-SubCell"/>
</dbReference>
<organism evidence="4 5">
    <name type="scientific">Acinetobacter silvestris</name>
    <dbReference type="NCBI Taxonomy" id="1977882"/>
    <lineage>
        <taxon>Bacteria</taxon>
        <taxon>Pseudomonadati</taxon>
        <taxon>Pseudomonadota</taxon>
        <taxon>Gammaproteobacteria</taxon>
        <taxon>Moraxellales</taxon>
        <taxon>Moraxellaceae</taxon>
        <taxon>Acinetobacter</taxon>
    </lineage>
</organism>
<sequence length="149" mass="16151">MNYQHLLVAVDDSAVSLEAAEKAMILAKALESKVTLVSVVSMDPLSSISFYGKASRSVDYYSEAEDHAKNVLTALKLKFTNKGIDTETKILGNLSESYAITQLADELNVDLIVMGSHGRTGFKKLALGSITQDVLTLSHVPVLIIKHTQ</sequence>
<dbReference type="RefSeq" id="WP_086203781.1">
    <property type="nucleotide sequence ID" value="NZ_NEGB01000005.1"/>
</dbReference>
<dbReference type="InterPro" id="IPR006015">
    <property type="entry name" value="Universal_stress_UspA"/>
</dbReference>
<reference evidence="4 5" key="1">
    <citation type="submission" date="2017-04" db="EMBL/GenBank/DDBJ databases">
        <title>High diversity of culturable Acinetobacter species in natural soil and water ecosystems.</title>
        <authorList>
            <person name="Nemec A."/>
            <person name="Radolfova-Krizova L."/>
        </authorList>
    </citation>
    <scope>NUCLEOTIDE SEQUENCE [LARGE SCALE GENOMIC DNA]</scope>
    <source>
        <strain evidence="4 5">ANC 4999</strain>
    </source>
</reference>
<dbReference type="CDD" id="cd00293">
    <property type="entry name" value="USP-like"/>
    <property type="match status" value="1"/>
</dbReference>
<dbReference type="InterPro" id="IPR014729">
    <property type="entry name" value="Rossmann-like_a/b/a_fold"/>
</dbReference>
<dbReference type="AlphaFoldDB" id="A0A1Y3CDA7"/>
<dbReference type="Gene3D" id="3.40.50.620">
    <property type="entry name" value="HUPs"/>
    <property type="match status" value="1"/>
</dbReference>
<comment type="caution">
    <text evidence="4">The sequence shown here is derived from an EMBL/GenBank/DDBJ whole genome shotgun (WGS) entry which is preliminary data.</text>
</comment>
<protein>
    <recommendedName>
        <fullName evidence="2">Universal stress protein</fullName>
    </recommendedName>
</protein>
<comment type="subcellular location">
    <subcellularLocation>
        <location evidence="2">Cytoplasm</location>
    </subcellularLocation>
</comment>
<evidence type="ECO:0000313" key="4">
    <source>
        <dbReference type="EMBL" id="OTG65059.1"/>
    </source>
</evidence>
<dbReference type="SUPFAM" id="SSF52402">
    <property type="entry name" value="Adenine nucleotide alpha hydrolases-like"/>
    <property type="match status" value="1"/>
</dbReference>